<accession>A0A448YX28</accession>
<organism evidence="2 3">
    <name type="scientific">Pseudo-nitzschia multistriata</name>
    <dbReference type="NCBI Taxonomy" id="183589"/>
    <lineage>
        <taxon>Eukaryota</taxon>
        <taxon>Sar</taxon>
        <taxon>Stramenopiles</taxon>
        <taxon>Ochrophyta</taxon>
        <taxon>Bacillariophyta</taxon>
        <taxon>Bacillariophyceae</taxon>
        <taxon>Bacillariophycidae</taxon>
        <taxon>Bacillariales</taxon>
        <taxon>Bacillariaceae</taxon>
        <taxon>Pseudo-nitzschia</taxon>
    </lineage>
</organism>
<protein>
    <submittedName>
        <fullName evidence="2">Uncharacterized protein</fullName>
    </submittedName>
</protein>
<feature type="region of interest" description="Disordered" evidence="1">
    <location>
        <begin position="56"/>
        <end position="85"/>
    </location>
</feature>
<evidence type="ECO:0000313" key="3">
    <source>
        <dbReference type="Proteomes" id="UP000291116"/>
    </source>
</evidence>
<proteinExistence type="predicted"/>
<sequence length="135" mass="15352">MHSKWLDLATEIAAFHYQSRRYDAFKPPAFGANPEVQNLDVRESDISRLTNSGLHMSTVNQRGSDPHMSFDDTLPSVSVSEKESLPTALPLQKKYNRQNISRNGLIRHAKSPTMMDLMQEMDDMEVKKLRPKGHG</sequence>
<dbReference type="Proteomes" id="UP000291116">
    <property type="component" value="Unassembled WGS sequence"/>
</dbReference>
<dbReference type="AlphaFoldDB" id="A0A448YX28"/>
<keyword evidence="3" id="KW-1185">Reference proteome</keyword>
<reference evidence="2 3" key="1">
    <citation type="submission" date="2019-01" db="EMBL/GenBank/DDBJ databases">
        <authorList>
            <person name="Ferrante I. M."/>
        </authorList>
    </citation>
    <scope>NUCLEOTIDE SEQUENCE [LARGE SCALE GENOMIC DNA]</scope>
    <source>
        <strain evidence="2 3">B856</strain>
    </source>
</reference>
<gene>
    <name evidence="2" type="ORF">PSNMU_V1.4_AUG-EV-PASAV3_0010730</name>
</gene>
<dbReference type="EMBL" id="CAACVS010000026">
    <property type="protein sequence ID" value="VEU34341.1"/>
    <property type="molecule type" value="Genomic_DNA"/>
</dbReference>
<evidence type="ECO:0000256" key="1">
    <source>
        <dbReference type="SAM" id="MobiDB-lite"/>
    </source>
</evidence>
<evidence type="ECO:0000313" key="2">
    <source>
        <dbReference type="EMBL" id="VEU34341.1"/>
    </source>
</evidence>
<name>A0A448YX28_9STRA</name>